<dbReference type="OrthoDB" id="7452585at2"/>
<evidence type="ECO:0000256" key="1">
    <source>
        <dbReference type="SAM" id="MobiDB-lite"/>
    </source>
</evidence>
<comment type="caution">
    <text evidence="2">The sequence shown here is derived from an EMBL/GenBank/DDBJ whole genome shotgun (WGS) entry which is preliminary data.</text>
</comment>
<accession>A0A502CKM3</accession>
<dbReference type="EMBL" id="RCZK01000004">
    <property type="protein sequence ID" value="TPG13164.1"/>
    <property type="molecule type" value="Genomic_DNA"/>
</dbReference>
<evidence type="ECO:0000313" key="3">
    <source>
        <dbReference type="Proteomes" id="UP000318413"/>
    </source>
</evidence>
<organism evidence="2 3">
    <name type="scientific">Sphingomonas oligophenolica</name>
    <dbReference type="NCBI Taxonomy" id="301154"/>
    <lineage>
        <taxon>Bacteria</taxon>
        <taxon>Pseudomonadati</taxon>
        <taxon>Pseudomonadota</taxon>
        <taxon>Alphaproteobacteria</taxon>
        <taxon>Sphingomonadales</taxon>
        <taxon>Sphingomonadaceae</taxon>
        <taxon>Sphingomonas</taxon>
    </lineage>
</organism>
<proteinExistence type="predicted"/>
<name>A0A502CKM3_9SPHN</name>
<feature type="region of interest" description="Disordered" evidence="1">
    <location>
        <begin position="1"/>
        <end position="23"/>
    </location>
</feature>
<sequence length="62" mass="6757">MTASTPDIKNLGGRPRTGIGTPVMVRLQPDQLGALDQWIANHETAPSRPEAIRQLLEQALKP</sequence>
<gene>
    <name evidence="2" type="ORF">EAH84_07125</name>
</gene>
<protein>
    <recommendedName>
        <fullName evidence="4">Ribbon-helix-helix protein, CopG family</fullName>
    </recommendedName>
</protein>
<evidence type="ECO:0000313" key="2">
    <source>
        <dbReference type="EMBL" id="TPG13164.1"/>
    </source>
</evidence>
<reference evidence="2 3" key="1">
    <citation type="journal article" date="2019" name="Environ. Microbiol.">
        <title>Species interactions and distinct microbial communities in high Arctic permafrost affected cryosols are associated with the CH4 and CO2 gas fluxes.</title>
        <authorList>
            <person name="Altshuler I."/>
            <person name="Hamel J."/>
            <person name="Turney S."/>
            <person name="Magnuson E."/>
            <person name="Levesque R."/>
            <person name="Greer C."/>
            <person name="Whyte L.G."/>
        </authorList>
    </citation>
    <scope>NUCLEOTIDE SEQUENCE [LARGE SCALE GENOMIC DNA]</scope>
    <source>
        <strain evidence="2 3">S5.1</strain>
    </source>
</reference>
<evidence type="ECO:0008006" key="4">
    <source>
        <dbReference type="Google" id="ProtNLM"/>
    </source>
</evidence>
<dbReference type="Proteomes" id="UP000318413">
    <property type="component" value="Unassembled WGS sequence"/>
</dbReference>
<dbReference type="AlphaFoldDB" id="A0A502CKM3"/>
<keyword evidence="3" id="KW-1185">Reference proteome</keyword>